<dbReference type="GO" id="GO:0000160">
    <property type="term" value="P:phosphorelay signal transduction system"/>
    <property type="evidence" value="ECO:0007669"/>
    <property type="project" value="InterPro"/>
</dbReference>
<keyword evidence="2" id="KW-0145">Chemotaxis</keyword>
<dbReference type="GO" id="GO:0006935">
    <property type="term" value="P:chemotaxis"/>
    <property type="evidence" value="ECO:0007669"/>
    <property type="project" value="UniProtKB-KW"/>
</dbReference>
<evidence type="ECO:0000256" key="6">
    <source>
        <dbReference type="SAM" id="Coils"/>
    </source>
</evidence>
<sequence>MESNFLKSISILIVDDNESDLEIIDKSISRYFKEVHTASNGVDAFEIYKNNKNIDIIISDINMPKINGLELLELIRRSDMYLPFLIVSATFDQEMLINAINLNVSSFLPKPINLQSLIEKIDMLCERKYFKYKEELRKNEITNYLDSVNSVAYIYKMDSDGKISYMNNLMFEITGYKEKDIKSLSFTDIIHPHIPKSTIVDTFKTLKEGKLWKGNTKFISKTKEEFYLNNTIFKLVSEEDSYITISFLTTKENLEKRDFHKKVIQNMNELHSREFYYKKKLEKLSSEKMDLIVKVNATSNLEDKILSLNSQIDKYEKELTSKDEKYDLMLKSKKEEIEKFIEKAQKEMIKNSDSQNFKDSNNSKVKALIIENEKYKKLNNKLIKRVKDLEEVFKIEKR</sequence>
<evidence type="ECO:0000256" key="1">
    <source>
        <dbReference type="ARBA" id="ARBA00001946"/>
    </source>
</evidence>
<dbReference type="EMBL" id="CP019070">
    <property type="protein sequence ID" value="APW65137.1"/>
    <property type="molecule type" value="Genomic_DNA"/>
</dbReference>
<dbReference type="Gene3D" id="3.30.450.20">
    <property type="entry name" value="PAS domain"/>
    <property type="match status" value="1"/>
</dbReference>
<evidence type="ECO:0008006" key="11">
    <source>
        <dbReference type="Google" id="ProtNLM"/>
    </source>
</evidence>
<proteinExistence type="predicted"/>
<evidence type="ECO:0000259" key="8">
    <source>
        <dbReference type="PROSITE" id="PS50112"/>
    </source>
</evidence>
<dbReference type="PANTHER" id="PTHR44591:SF3">
    <property type="entry name" value="RESPONSE REGULATORY DOMAIN-CONTAINING PROTEIN"/>
    <property type="match status" value="1"/>
</dbReference>
<evidence type="ECO:0000256" key="2">
    <source>
        <dbReference type="ARBA" id="ARBA00022500"/>
    </source>
</evidence>
<dbReference type="Pfam" id="PF13426">
    <property type="entry name" value="PAS_9"/>
    <property type="match status" value="1"/>
</dbReference>
<dbReference type="PANTHER" id="PTHR44591">
    <property type="entry name" value="STRESS RESPONSE REGULATOR PROTEIN 1"/>
    <property type="match status" value="1"/>
</dbReference>
<gene>
    <name evidence="9" type="ORF">LPB137_04420</name>
</gene>
<dbReference type="InterPro" id="IPR011006">
    <property type="entry name" value="CheY-like_superfamily"/>
</dbReference>
<feature type="coiled-coil region" evidence="6">
    <location>
        <begin position="298"/>
        <end position="392"/>
    </location>
</feature>
<keyword evidence="4" id="KW-0283">Flagellar rotation</keyword>
<evidence type="ECO:0000313" key="10">
    <source>
        <dbReference type="Proteomes" id="UP000186074"/>
    </source>
</evidence>
<dbReference type="SUPFAM" id="SSF52172">
    <property type="entry name" value="CheY-like"/>
    <property type="match status" value="1"/>
</dbReference>
<reference evidence="9 10" key="1">
    <citation type="submission" date="2017-01" db="EMBL/GenBank/DDBJ databases">
        <title>Genome sequencing of Arcobacter sp. LPB0137.</title>
        <authorList>
            <person name="Lee G.-W."/>
            <person name="Yi H."/>
        </authorList>
    </citation>
    <scope>NUCLEOTIDE SEQUENCE [LARGE SCALE GENOMIC DNA]</scope>
    <source>
        <strain evidence="9 10">LPB0137</strain>
    </source>
</reference>
<keyword evidence="3 5" id="KW-0597">Phosphoprotein</keyword>
<dbReference type="PROSITE" id="PS50112">
    <property type="entry name" value="PAS"/>
    <property type="match status" value="1"/>
</dbReference>
<dbReference type="InterPro" id="IPR000014">
    <property type="entry name" value="PAS"/>
</dbReference>
<dbReference type="Gene3D" id="3.40.50.2300">
    <property type="match status" value="1"/>
</dbReference>
<dbReference type="SMART" id="SM00448">
    <property type="entry name" value="REC"/>
    <property type="match status" value="1"/>
</dbReference>
<dbReference type="CDD" id="cd00156">
    <property type="entry name" value="REC"/>
    <property type="match status" value="1"/>
</dbReference>
<feature type="domain" description="Response regulatory" evidence="7">
    <location>
        <begin position="10"/>
        <end position="125"/>
    </location>
</feature>
<dbReference type="PROSITE" id="PS50110">
    <property type="entry name" value="RESPONSE_REGULATORY"/>
    <property type="match status" value="1"/>
</dbReference>
<dbReference type="InterPro" id="IPR001789">
    <property type="entry name" value="Sig_transdc_resp-reg_receiver"/>
</dbReference>
<feature type="domain" description="PAS" evidence="8">
    <location>
        <begin position="137"/>
        <end position="192"/>
    </location>
</feature>
<accession>A0A1P8KKQ8</accession>
<keyword evidence="6" id="KW-0175">Coiled coil</keyword>
<comment type="cofactor">
    <cofactor evidence="1">
        <name>Mg(2+)</name>
        <dbReference type="ChEBI" id="CHEBI:18420"/>
    </cofactor>
</comment>
<dbReference type="NCBIfam" id="TIGR00229">
    <property type="entry name" value="sensory_box"/>
    <property type="match status" value="1"/>
</dbReference>
<organism evidence="9 10">
    <name type="scientific">Poseidonibacter parvus</name>
    <dbReference type="NCBI Taxonomy" id="1850254"/>
    <lineage>
        <taxon>Bacteria</taxon>
        <taxon>Pseudomonadati</taxon>
        <taxon>Campylobacterota</taxon>
        <taxon>Epsilonproteobacteria</taxon>
        <taxon>Campylobacterales</taxon>
        <taxon>Arcobacteraceae</taxon>
        <taxon>Poseidonibacter</taxon>
    </lineage>
</organism>
<evidence type="ECO:0000256" key="3">
    <source>
        <dbReference type="ARBA" id="ARBA00022553"/>
    </source>
</evidence>
<dbReference type="CDD" id="cd00130">
    <property type="entry name" value="PAS"/>
    <property type="match status" value="1"/>
</dbReference>
<evidence type="ECO:0000313" key="9">
    <source>
        <dbReference type="EMBL" id="APW65137.1"/>
    </source>
</evidence>
<keyword evidence="10" id="KW-1185">Reference proteome</keyword>
<dbReference type="AlphaFoldDB" id="A0A1P8KKQ8"/>
<evidence type="ECO:0000259" key="7">
    <source>
        <dbReference type="PROSITE" id="PS50110"/>
    </source>
</evidence>
<feature type="modified residue" description="4-aspartylphosphate" evidence="5">
    <location>
        <position position="60"/>
    </location>
</feature>
<dbReference type="Proteomes" id="UP000186074">
    <property type="component" value="Chromosome"/>
</dbReference>
<dbReference type="OrthoDB" id="5347550at2"/>
<dbReference type="InterPro" id="IPR035965">
    <property type="entry name" value="PAS-like_dom_sf"/>
</dbReference>
<protein>
    <recommendedName>
        <fullName evidence="11">Response regulatory domain-containing protein</fullName>
    </recommendedName>
</protein>
<dbReference type="Pfam" id="PF00072">
    <property type="entry name" value="Response_reg"/>
    <property type="match status" value="1"/>
</dbReference>
<dbReference type="SUPFAM" id="SSF55785">
    <property type="entry name" value="PYP-like sensor domain (PAS domain)"/>
    <property type="match status" value="1"/>
</dbReference>
<dbReference type="RefSeq" id="WP_076084901.1">
    <property type="nucleotide sequence ID" value="NZ_CP019070.1"/>
</dbReference>
<dbReference type="KEGG" id="alp:LPB137_04420"/>
<dbReference type="STRING" id="1850254.LPB137_04420"/>
<evidence type="ECO:0000256" key="5">
    <source>
        <dbReference type="PROSITE-ProRule" id="PRU00169"/>
    </source>
</evidence>
<dbReference type="InterPro" id="IPR050595">
    <property type="entry name" value="Bact_response_regulator"/>
</dbReference>
<evidence type="ECO:0000256" key="4">
    <source>
        <dbReference type="ARBA" id="ARBA00022779"/>
    </source>
</evidence>
<dbReference type="GO" id="GO:0097588">
    <property type="term" value="P:archaeal or bacterial-type flagellum-dependent cell motility"/>
    <property type="evidence" value="ECO:0007669"/>
    <property type="project" value="UniProtKB-KW"/>
</dbReference>
<name>A0A1P8KKQ8_9BACT</name>